<dbReference type="Gene3D" id="2.60.40.10">
    <property type="entry name" value="Immunoglobulins"/>
    <property type="match status" value="1"/>
</dbReference>
<protein>
    <recommendedName>
        <fullName evidence="2">alpha-L-rhamnosidase</fullName>
        <ecNumber evidence="2">3.2.1.40</ecNumber>
    </recommendedName>
</protein>
<sequence>MKRLRCEGQEDPPAVDAGSPALSWNFEPGERPVAIQVHAAGDEKALQDGELLWDSGWVEPAVPALRYRGRALDAYEPVAWRVRWRDAEGGVSPWSDTARWRMGVLDAAGWRGRWIGRSDPLPGVRDDGPTARALNLRSSAWIWAVEKEGDVKPRTQQAQRPGTRYAFSRTFRCGEKVEWAVLRMAVDGTETEVRVNGTLADLVTTSANGGADSWVLPVDLDLKPFLRPGENHLELSTHQVREHEGYGIQATLAIRDEEGEHRILTDDSWSARHAPDGEERELLQYPPMWRVPRQMARLRDDRWGQTRSTPRLRKTFRIEKPVRSAIASVCGLGFCELRLDGRRAGDRELDPAFTNYERRVFYATCDLTAQLPRGEHRLEVWLGNGWYNVCNYEFFDLDLASWRDDPKALVQLRIEYEDGGIDWIVTDETWEAARSPIVFDGVRNGEVYDARLEDGVSWGEVRDMLPPRGRLEAARFPPERAVEELRAVSIEETPRHTFLFTFPRNISGRPRLRVSGPEGTRVVMRCFEAPDNRLQAWTHQGPYQTDTFILRGEGDELYEPRFTYHGFQCIELSGFPGEPAEDSLTAVVVHTDLESAGSFECSSDLLNRIQKATRASFLNNYHGFPTDCPTREKAGWTADAYLAAETGLMNFDAAAVYSKWIDDLLDCRHEDGRIPDIVPTDTWGYNGFFDWDCVIICMPWQLYLYTGDEEILRRTFEAMRSCHDCYYSKAADGILDAGRGDWCPETSITAKAVTVTALLADSARIIARAAARLQMEREAARYAARAREIAASFRREFLHEDGTVANGTQTAQACALYHELVPEENRAAVVEKLVDAVEAADGHPDTGIFGARYLLRVLSAHGRHELACRLVLQKTYPGYGWWMEQGYTTLPESWSVDRSANHIMFGDVSAWFYAHIAGIRPLEEAPGFARFRLEPKACEALTRAKAAYLCPYGEIVSDWSRRGDEVEYRFVIPPGTSAELVLETEGGRVSETLTPGTHRRTAPMLRGRS</sequence>
<dbReference type="InterPro" id="IPR013737">
    <property type="entry name" value="Bac_rhamnosid_N"/>
</dbReference>
<dbReference type="Gene3D" id="1.50.10.10">
    <property type="match status" value="1"/>
</dbReference>
<dbReference type="InterPro" id="IPR035398">
    <property type="entry name" value="Bac_rhamnosid_C"/>
</dbReference>
<keyword evidence="3" id="KW-0378">Hydrolase</keyword>
<reference evidence="9 10" key="2">
    <citation type="journal article" date="2016" name="ISME J.">
        <title>Characterization of the first cultured representative of Verrucomicrobia subdivision 5 indicates the proposal of a novel phylum.</title>
        <authorList>
            <person name="Spring S."/>
            <person name="Bunk B."/>
            <person name="Sproer C."/>
            <person name="Schumann P."/>
            <person name="Rohde M."/>
            <person name="Tindall B.J."/>
            <person name="Klenk H.P."/>
        </authorList>
    </citation>
    <scope>NUCLEOTIDE SEQUENCE [LARGE SCALE GENOMIC DNA]</scope>
    <source>
        <strain evidence="9 10">L21-Fru-AB</strain>
    </source>
</reference>
<evidence type="ECO:0000259" key="7">
    <source>
        <dbReference type="Pfam" id="PF17389"/>
    </source>
</evidence>
<evidence type="ECO:0000256" key="4">
    <source>
        <dbReference type="SAM" id="MobiDB-lite"/>
    </source>
</evidence>
<dbReference type="Pfam" id="PF08531">
    <property type="entry name" value="Bac_rhamnosid_N"/>
    <property type="match status" value="1"/>
</dbReference>
<dbReference type="Proteomes" id="UP000035268">
    <property type="component" value="Chromosome"/>
</dbReference>
<dbReference type="Gene3D" id="2.60.120.260">
    <property type="entry name" value="Galactose-binding domain-like"/>
    <property type="match status" value="3"/>
</dbReference>
<feature type="domain" description="Bacterial alpha-L-rhamnosidase N-terminal" evidence="6">
    <location>
        <begin position="320"/>
        <end position="454"/>
    </location>
</feature>
<dbReference type="KEGG" id="vbl:L21SP4_01365"/>
<evidence type="ECO:0000256" key="1">
    <source>
        <dbReference type="ARBA" id="ARBA00001445"/>
    </source>
</evidence>
<dbReference type="Gene3D" id="2.60.420.10">
    <property type="entry name" value="Maltose phosphorylase, domain 3"/>
    <property type="match status" value="1"/>
</dbReference>
<dbReference type="Pfam" id="PF17389">
    <property type="entry name" value="Bac_rhamnosid6H"/>
    <property type="match status" value="1"/>
</dbReference>
<evidence type="ECO:0000313" key="10">
    <source>
        <dbReference type="Proteomes" id="UP000035268"/>
    </source>
</evidence>
<dbReference type="PANTHER" id="PTHR33307:SF6">
    <property type="entry name" value="ALPHA-RHAMNOSIDASE (EUROFUNG)-RELATED"/>
    <property type="match status" value="1"/>
</dbReference>
<evidence type="ECO:0000313" key="9">
    <source>
        <dbReference type="EMBL" id="AKJ64613.1"/>
    </source>
</evidence>
<dbReference type="EC" id="3.2.1.40" evidence="2"/>
<name>A0A0G3EE69_9BACT</name>
<dbReference type="GO" id="GO:0030596">
    <property type="term" value="F:alpha-L-rhamnosidase activity"/>
    <property type="evidence" value="ECO:0007669"/>
    <property type="project" value="UniProtKB-EC"/>
</dbReference>
<dbReference type="PATRIC" id="fig|1609981.3.peg.1416"/>
<dbReference type="AlphaFoldDB" id="A0A0G3EE69"/>
<evidence type="ECO:0000259" key="6">
    <source>
        <dbReference type="Pfam" id="PF08531"/>
    </source>
</evidence>
<feature type="domain" description="Alpha-L-rhamnosidase concanavalin-like" evidence="5">
    <location>
        <begin position="492"/>
        <end position="590"/>
    </location>
</feature>
<organism evidence="9 10">
    <name type="scientific">Kiritimatiella glycovorans</name>
    <dbReference type="NCBI Taxonomy" id="1307763"/>
    <lineage>
        <taxon>Bacteria</taxon>
        <taxon>Pseudomonadati</taxon>
        <taxon>Kiritimatiellota</taxon>
        <taxon>Kiritimatiellia</taxon>
        <taxon>Kiritimatiellales</taxon>
        <taxon>Kiritimatiellaceae</taxon>
        <taxon>Kiritimatiella</taxon>
    </lineage>
</organism>
<dbReference type="EMBL" id="CP010904">
    <property type="protein sequence ID" value="AKJ64613.1"/>
    <property type="molecule type" value="Genomic_DNA"/>
</dbReference>
<feature type="domain" description="Alpha-L-rhamnosidase six-hairpin glycosidase" evidence="7">
    <location>
        <begin position="595"/>
        <end position="916"/>
    </location>
</feature>
<dbReference type="InterPro" id="IPR016007">
    <property type="entry name" value="Alpha_rhamnosid"/>
</dbReference>
<evidence type="ECO:0000259" key="5">
    <source>
        <dbReference type="Pfam" id="PF05592"/>
    </source>
</evidence>
<evidence type="ECO:0000259" key="8">
    <source>
        <dbReference type="Pfam" id="PF17390"/>
    </source>
</evidence>
<feature type="region of interest" description="Disordered" evidence="4">
    <location>
        <begin position="1"/>
        <end position="20"/>
    </location>
</feature>
<dbReference type="GO" id="GO:0005975">
    <property type="term" value="P:carbohydrate metabolic process"/>
    <property type="evidence" value="ECO:0007669"/>
    <property type="project" value="InterPro"/>
</dbReference>
<accession>A0A0G3EE69</accession>
<dbReference type="InterPro" id="IPR008902">
    <property type="entry name" value="Rhamnosid_concanavalin"/>
</dbReference>
<dbReference type="OrthoDB" id="9761045at2"/>
<gene>
    <name evidence="9" type="ORF">L21SP4_01365</name>
</gene>
<dbReference type="STRING" id="1307763.L21SP4_01365"/>
<dbReference type="RefSeq" id="WP_144413784.1">
    <property type="nucleotide sequence ID" value="NZ_CP010904.1"/>
</dbReference>
<feature type="domain" description="Alpha-L-rhamnosidase C-terminal" evidence="8">
    <location>
        <begin position="918"/>
        <end position="988"/>
    </location>
</feature>
<dbReference type="InterPro" id="IPR013783">
    <property type="entry name" value="Ig-like_fold"/>
</dbReference>
<dbReference type="InterPro" id="IPR035396">
    <property type="entry name" value="Bac_rhamnosid6H"/>
</dbReference>
<dbReference type="PIRSF" id="PIRSF010631">
    <property type="entry name" value="A-rhamnsds"/>
    <property type="match status" value="1"/>
</dbReference>
<evidence type="ECO:0000256" key="3">
    <source>
        <dbReference type="ARBA" id="ARBA00022801"/>
    </source>
</evidence>
<dbReference type="SUPFAM" id="SSF48208">
    <property type="entry name" value="Six-hairpin glycosidases"/>
    <property type="match status" value="1"/>
</dbReference>
<dbReference type="InterPro" id="IPR012341">
    <property type="entry name" value="6hp_glycosidase-like_sf"/>
</dbReference>
<evidence type="ECO:0000256" key="2">
    <source>
        <dbReference type="ARBA" id="ARBA00012652"/>
    </source>
</evidence>
<proteinExistence type="predicted"/>
<comment type="catalytic activity">
    <reaction evidence="1">
        <text>Hydrolysis of terminal non-reducing alpha-L-rhamnose residues in alpha-L-rhamnosides.</text>
        <dbReference type="EC" id="3.2.1.40"/>
    </reaction>
</comment>
<reference evidence="10" key="1">
    <citation type="submission" date="2015-02" db="EMBL/GenBank/DDBJ databases">
        <title>Description and complete genome sequence of the first cultured representative of the subdivision 5 of the Verrucomicrobia phylum.</title>
        <authorList>
            <person name="Spring S."/>
            <person name="Bunk B."/>
            <person name="Sproer C."/>
            <person name="Klenk H.-P."/>
        </authorList>
    </citation>
    <scope>NUCLEOTIDE SEQUENCE [LARGE SCALE GENOMIC DNA]</scope>
    <source>
        <strain evidence="10">L21-Fru-AB</strain>
    </source>
</reference>
<dbReference type="Pfam" id="PF05592">
    <property type="entry name" value="Bac_rhamnosid"/>
    <property type="match status" value="1"/>
</dbReference>
<dbReference type="PANTHER" id="PTHR33307">
    <property type="entry name" value="ALPHA-RHAMNOSIDASE (EUROFUNG)"/>
    <property type="match status" value="1"/>
</dbReference>
<dbReference type="InterPro" id="IPR008928">
    <property type="entry name" value="6-hairpin_glycosidase_sf"/>
</dbReference>
<dbReference type="Pfam" id="PF25788">
    <property type="entry name" value="Ig_Rha78A_N"/>
    <property type="match status" value="1"/>
</dbReference>
<dbReference type="Pfam" id="PF17390">
    <property type="entry name" value="Bac_rhamnosid_C"/>
    <property type="match status" value="1"/>
</dbReference>
<keyword evidence="10" id="KW-1185">Reference proteome</keyword>